<feature type="non-terminal residue" evidence="1">
    <location>
        <position position="1"/>
    </location>
</feature>
<feature type="non-terminal residue" evidence="1">
    <location>
        <position position="50"/>
    </location>
</feature>
<accession>A0A392TEI7</accession>
<organism evidence="1 2">
    <name type="scientific">Trifolium medium</name>
    <dbReference type="NCBI Taxonomy" id="97028"/>
    <lineage>
        <taxon>Eukaryota</taxon>
        <taxon>Viridiplantae</taxon>
        <taxon>Streptophyta</taxon>
        <taxon>Embryophyta</taxon>
        <taxon>Tracheophyta</taxon>
        <taxon>Spermatophyta</taxon>
        <taxon>Magnoliopsida</taxon>
        <taxon>eudicotyledons</taxon>
        <taxon>Gunneridae</taxon>
        <taxon>Pentapetalae</taxon>
        <taxon>rosids</taxon>
        <taxon>fabids</taxon>
        <taxon>Fabales</taxon>
        <taxon>Fabaceae</taxon>
        <taxon>Papilionoideae</taxon>
        <taxon>50 kb inversion clade</taxon>
        <taxon>NPAAA clade</taxon>
        <taxon>Hologalegina</taxon>
        <taxon>IRL clade</taxon>
        <taxon>Trifolieae</taxon>
        <taxon>Trifolium</taxon>
    </lineage>
</organism>
<dbReference type="Proteomes" id="UP000265520">
    <property type="component" value="Unassembled WGS sequence"/>
</dbReference>
<proteinExistence type="predicted"/>
<dbReference type="EMBL" id="LXQA010547724">
    <property type="protein sequence ID" value="MCI58526.1"/>
    <property type="molecule type" value="Genomic_DNA"/>
</dbReference>
<reference evidence="1 2" key="1">
    <citation type="journal article" date="2018" name="Front. Plant Sci.">
        <title>Red Clover (Trifolium pratense) and Zigzag Clover (T. medium) - A Picture of Genomic Similarities and Differences.</title>
        <authorList>
            <person name="Dluhosova J."/>
            <person name="Istvanek J."/>
            <person name="Nedelnik J."/>
            <person name="Repkova J."/>
        </authorList>
    </citation>
    <scope>NUCLEOTIDE SEQUENCE [LARGE SCALE GENOMIC DNA]</scope>
    <source>
        <strain evidence="2">cv. 10/8</strain>
        <tissue evidence="1">Leaf</tissue>
    </source>
</reference>
<comment type="caution">
    <text evidence="1">The sequence shown here is derived from an EMBL/GenBank/DDBJ whole genome shotgun (WGS) entry which is preliminary data.</text>
</comment>
<sequence>CGGTVLEMVVLSSGGLEMYGDAMAAARGQREMVKSETETRVVAVCSQVFP</sequence>
<protein>
    <submittedName>
        <fullName evidence="1">Uncharacterized protein</fullName>
    </submittedName>
</protein>
<dbReference type="AlphaFoldDB" id="A0A392TEI7"/>
<name>A0A392TEI7_9FABA</name>
<evidence type="ECO:0000313" key="1">
    <source>
        <dbReference type="EMBL" id="MCI58526.1"/>
    </source>
</evidence>
<keyword evidence="2" id="KW-1185">Reference proteome</keyword>
<evidence type="ECO:0000313" key="2">
    <source>
        <dbReference type="Proteomes" id="UP000265520"/>
    </source>
</evidence>